<dbReference type="PANTHER" id="PTHR12526:SF630">
    <property type="entry name" value="GLYCOSYLTRANSFERASE"/>
    <property type="match status" value="1"/>
</dbReference>
<evidence type="ECO:0000259" key="1">
    <source>
        <dbReference type="Pfam" id="PF00534"/>
    </source>
</evidence>
<dbReference type="EMBL" id="NPCC01000015">
    <property type="protein sequence ID" value="PAE88428.1"/>
    <property type="molecule type" value="Genomic_DNA"/>
</dbReference>
<dbReference type="GO" id="GO:0016757">
    <property type="term" value="F:glycosyltransferase activity"/>
    <property type="evidence" value="ECO:0007669"/>
    <property type="project" value="InterPro"/>
</dbReference>
<dbReference type="SUPFAM" id="SSF53756">
    <property type="entry name" value="UDP-Glycosyltransferase/glycogen phosphorylase"/>
    <property type="match status" value="1"/>
</dbReference>
<name>A0A268NYB1_SHOCL</name>
<dbReference type="InterPro" id="IPR001296">
    <property type="entry name" value="Glyco_trans_1"/>
</dbReference>
<dbReference type="RefSeq" id="WP_095326709.1">
    <property type="nucleotide sequence ID" value="NZ_NPCC01000015.1"/>
</dbReference>
<protein>
    <recommendedName>
        <fullName evidence="1">Glycosyl transferase family 1 domain-containing protein</fullName>
    </recommendedName>
</protein>
<accession>A0A268NYB1</accession>
<reference evidence="2 3" key="1">
    <citation type="submission" date="2017-07" db="EMBL/GenBank/DDBJ databases">
        <title>Isolation and whole genome analysis of endospore-forming bacteria from heroin.</title>
        <authorList>
            <person name="Kalinowski J."/>
            <person name="Ahrens B."/>
            <person name="Al-Dilaimi A."/>
            <person name="Winkler A."/>
            <person name="Wibberg D."/>
            <person name="Schleenbecker U."/>
            <person name="Ruckert C."/>
            <person name="Wolfel R."/>
            <person name="Grass G."/>
        </authorList>
    </citation>
    <scope>NUCLEOTIDE SEQUENCE [LARGE SCALE GENOMIC DNA]</scope>
    <source>
        <strain evidence="2 3">7539</strain>
    </source>
</reference>
<proteinExistence type="predicted"/>
<evidence type="ECO:0000313" key="3">
    <source>
        <dbReference type="Proteomes" id="UP000216207"/>
    </source>
</evidence>
<evidence type="ECO:0000313" key="2">
    <source>
        <dbReference type="EMBL" id="PAE88428.1"/>
    </source>
</evidence>
<gene>
    <name evidence="2" type="ORF">CHH72_12360</name>
</gene>
<feature type="domain" description="Glycosyl transferase family 1" evidence="1">
    <location>
        <begin position="186"/>
        <end position="277"/>
    </location>
</feature>
<dbReference type="CDD" id="cd03801">
    <property type="entry name" value="GT4_PimA-like"/>
    <property type="match status" value="1"/>
</dbReference>
<dbReference type="Proteomes" id="UP000216207">
    <property type="component" value="Unassembled WGS sequence"/>
</dbReference>
<dbReference type="Gene3D" id="3.40.50.2000">
    <property type="entry name" value="Glycogen Phosphorylase B"/>
    <property type="match status" value="1"/>
</dbReference>
<dbReference type="AlphaFoldDB" id="A0A268NYB1"/>
<comment type="caution">
    <text evidence="2">The sequence shown here is derived from an EMBL/GenBank/DDBJ whole genome shotgun (WGS) entry which is preliminary data.</text>
</comment>
<dbReference type="Pfam" id="PF00534">
    <property type="entry name" value="Glycos_transf_1"/>
    <property type="match status" value="1"/>
</dbReference>
<dbReference type="PANTHER" id="PTHR12526">
    <property type="entry name" value="GLYCOSYLTRANSFERASE"/>
    <property type="match status" value="1"/>
</dbReference>
<organism evidence="2 3">
    <name type="scientific">Shouchella clausii</name>
    <name type="common">Alkalihalobacillus clausii</name>
    <dbReference type="NCBI Taxonomy" id="79880"/>
    <lineage>
        <taxon>Bacteria</taxon>
        <taxon>Bacillati</taxon>
        <taxon>Bacillota</taxon>
        <taxon>Bacilli</taxon>
        <taxon>Bacillales</taxon>
        <taxon>Bacillaceae</taxon>
        <taxon>Shouchella</taxon>
    </lineage>
</organism>
<sequence>MDILLVAGGPGWAFDYRAKDLLSLQYEKINLHLKYVNQVKAGDRSRYDLFYPMSVNIARKLHKLTTIPYDQMATGMTSIRILDNHMKNDGDKKAFIQFLKKFRGLNTGSDEIATLLGSLVPIKKTRVGINEKQFKPPVPKKQNDRFKVGWVGRIDQQDYRELKGYDIVTAGLEKLDVELDIRTYQDRVPREKMVDFYQQLDCFICSSSSEHIPLPVLEAAACGVPIISTRVGIVPELIKNNTNGFIVPREANAFQKGVKILMDNTAKREQFSKAIRKTVVNHWTLERCKKEWETFFLSLKE</sequence>